<dbReference type="Gene3D" id="1.20.120.610">
    <property type="entry name" value="lithium bound rotor ring of v- atpase"/>
    <property type="match status" value="1"/>
</dbReference>
<keyword evidence="5" id="KW-1133">Transmembrane helix</keyword>
<reference evidence="11" key="1">
    <citation type="submission" date="2022-11" db="UniProtKB">
        <authorList>
            <consortium name="WormBaseParasite"/>
        </authorList>
    </citation>
    <scope>IDENTIFICATION</scope>
</reference>
<dbReference type="InterPro" id="IPR002379">
    <property type="entry name" value="ATPase_proteolipid_c-like_dom"/>
</dbReference>
<dbReference type="InterPro" id="IPR035921">
    <property type="entry name" value="F/V-ATP_Csub_sf"/>
</dbReference>
<accession>A0A915E1K1</accession>
<evidence type="ECO:0000256" key="2">
    <source>
        <dbReference type="ARBA" id="ARBA00007296"/>
    </source>
</evidence>
<evidence type="ECO:0000313" key="10">
    <source>
        <dbReference type="Proteomes" id="UP000887574"/>
    </source>
</evidence>
<evidence type="ECO:0000256" key="8">
    <source>
        <dbReference type="ARBA" id="ARBA00046574"/>
    </source>
</evidence>
<feature type="domain" description="V-ATPase proteolipid subunit C-like" evidence="9">
    <location>
        <begin position="98"/>
        <end position="139"/>
    </location>
</feature>
<comment type="similarity">
    <text evidence="2">Belongs to the V-ATPase proteolipid subunit family.</text>
</comment>
<dbReference type="Pfam" id="PF00137">
    <property type="entry name" value="ATP-synt_C"/>
    <property type="match status" value="1"/>
</dbReference>
<keyword evidence="7" id="KW-0472">Membrane</keyword>
<sequence>MLVIRFYSQLFCTFHHSAILPSDWTRRSNRYRTFSICHRSCLVFLLSEEESKHLGSEQGIWFRSSSVRQSPSWDHYGIYISRKLATVDQNIAAGHSIFAGGLTVGMCNLVCGMAVGVVGSGAALADAANPSLFVKILIIRNIR</sequence>
<name>A0A915E1K1_9BILA</name>
<dbReference type="PANTHER" id="PTHR10263">
    <property type="entry name" value="V-TYPE PROTON ATPASE PROTEOLIPID SUBUNIT"/>
    <property type="match status" value="1"/>
</dbReference>
<evidence type="ECO:0000256" key="5">
    <source>
        <dbReference type="ARBA" id="ARBA00022989"/>
    </source>
</evidence>
<evidence type="ECO:0000256" key="6">
    <source>
        <dbReference type="ARBA" id="ARBA00023065"/>
    </source>
</evidence>
<evidence type="ECO:0000256" key="1">
    <source>
        <dbReference type="ARBA" id="ARBA00004141"/>
    </source>
</evidence>
<dbReference type="SUPFAM" id="SSF81333">
    <property type="entry name" value="F1F0 ATP synthase subunit C"/>
    <property type="match status" value="1"/>
</dbReference>
<evidence type="ECO:0000256" key="4">
    <source>
        <dbReference type="ARBA" id="ARBA00022692"/>
    </source>
</evidence>
<keyword evidence="10" id="KW-1185">Reference proteome</keyword>
<comment type="subunit">
    <text evidence="8">V-ATPase is a heteromultimeric enzyme made up of two complexes: the ATP-hydrolytic V1 complex and the proton translocation V0 complex. The V1 complex consists of three catalytic AB heterodimers that form a heterohexamer, three peripheral stalks each consisting of EG heterodimers, one central rotor including subunits D and F, and the regulatory subunits C and H. The proton translocation complex V0 consists of the proton transport subunit a, a ring of proteolipid subunits c9c'', rotary subunit d, subunits e and f, and the accessory subunits vah-19/Ac45 and vah-20/PRR.</text>
</comment>
<dbReference type="AlphaFoldDB" id="A0A915E1K1"/>
<evidence type="ECO:0000256" key="3">
    <source>
        <dbReference type="ARBA" id="ARBA00022448"/>
    </source>
</evidence>
<dbReference type="GO" id="GO:0015078">
    <property type="term" value="F:proton transmembrane transporter activity"/>
    <property type="evidence" value="ECO:0007669"/>
    <property type="project" value="InterPro"/>
</dbReference>
<dbReference type="Proteomes" id="UP000887574">
    <property type="component" value="Unplaced"/>
</dbReference>
<organism evidence="10 11">
    <name type="scientific">Ditylenchus dipsaci</name>
    <dbReference type="NCBI Taxonomy" id="166011"/>
    <lineage>
        <taxon>Eukaryota</taxon>
        <taxon>Metazoa</taxon>
        <taxon>Ecdysozoa</taxon>
        <taxon>Nematoda</taxon>
        <taxon>Chromadorea</taxon>
        <taxon>Rhabditida</taxon>
        <taxon>Tylenchina</taxon>
        <taxon>Tylenchomorpha</taxon>
        <taxon>Sphaerularioidea</taxon>
        <taxon>Anguinidae</taxon>
        <taxon>Anguininae</taxon>
        <taxon>Ditylenchus</taxon>
    </lineage>
</organism>
<keyword evidence="4" id="KW-0812">Transmembrane</keyword>
<dbReference type="GO" id="GO:0033177">
    <property type="term" value="C:proton-transporting two-sector ATPase complex, proton-transporting domain"/>
    <property type="evidence" value="ECO:0007669"/>
    <property type="project" value="InterPro"/>
</dbReference>
<dbReference type="WBParaSite" id="jg25215">
    <property type="protein sequence ID" value="jg25215"/>
    <property type="gene ID" value="jg25215"/>
</dbReference>
<keyword evidence="6" id="KW-0406">Ion transport</keyword>
<comment type="subcellular location">
    <subcellularLocation>
        <location evidence="1">Membrane</location>
        <topology evidence="1">Multi-pass membrane protein</topology>
    </subcellularLocation>
</comment>
<protein>
    <submittedName>
        <fullName evidence="11">V-ATPase proteolipid subunit C-like domain-containing protein</fullName>
    </submittedName>
</protein>
<dbReference type="CDD" id="cd18178">
    <property type="entry name" value="ATP-synt_Vo_c_ATP6F_rpt2"/>
    <property type="match status" value="1"/>
</dbReference>
<evidence type="ECO:0000256" key="7">
    <source>
        <dbReference type="ARBA" id="ARBA00023136"/>
    </source>
</evidence>
<evidence type="ECO:0000259" key="9">
    <source>
        <dbReference type="Pfam" id="PF00137"/>
    </source>
</evidence>
<evidence type="ECO:0000313" key="11">
    <source>
        <dbReference type="WBParaSite" id="jg25215"/>
    </source>
</evidence>
<proteinExistence type="inferred from homology"/>
<keyword evidence="3" id="KW-0813">Transport</keyword>